<organism evidence="5 6">
    <name type="scientific">Tetradesmus obliquus</name>
    <name type="common">Green alga</name>
    <name type="synonym">Acutodesmus obliquus</name>
    <dbReference type="NCBI Taxonomy" id="3088"/>
    <lineage>
        <taxon>Eukaryota</taxon>
        <taxon>Viridiplantae</taxon>
        <taxon>Chlorophyta</taxon>
        <taxon>core chlorophytes</taxon>
        <taxon>Chlorophyceae</taxon>
        <taxon>CS clade</taxon>
        <taxon>Sphaeropleales</taxon>
        <taxon>Scenedesmaceae</taxon>
        <taxon>Tetradesmus</taxon>
    </lineage>
</organism>
<dbReference type="InterPro" id="IPR038765">
    <property type="entry name" value="Papain-like_cys_pep_sf"/>
</dbReference>
<dbReference type="Gene3D" id="3.90.70.10">
    <property type="entry name" value="Cysteine proteinases"/>
    <property type="match status" value="2"/>
</dbReference>
<feature type="domain" description="Peptidase C19 ubiquitin carboxyl-terminal hydrolase" evidence="4">
    <location>
        <begin position="30"/>
        <end position="517"/>
    </location>
</feature>
<evidence type="ECO:0000256" key="3">
    <source>
        <dbReference type="SAM" id="MobiDB-lite"/>
    </source>
</evidence>
<dbReference type="CDD" id="cd02257">
    <property type="entry name" value="Peptidase_C19"/>
    <property type="match status" value="1"/>
</dbReference>
<dbReference type="Pfam" id="PF00443">
    <property type="entry name" value="UCH"/>
    <property type="match status" value="1"/>
</dbReference>
<evidence type="ECO:0000313" key="5">
    <source>
        <dbReference type="EMBL" id="WIA13373.1"/>
    </source>
</evidence>
<proteinExistence type="predicted"/>
<dbReference type="InterPro" id="IPR052398">
    <property type="entry name" value="Ubiquitin_hydrolase_53/54"/>
</dbReference>
<dbReference type="InterPro" id="IPR001394">
    <property type="entry name" value="Peptidase_C19_UCH"/>
</dbReference>
<protein>
    <recommendedName>
        <fullName evidence="4">Peptidase C19 ubiquitin carboxyl-terminal hydrolase domain-containing protein</fullName>
    </recommendedName>
</protein>
<feature type="region of interest" description="Disordered" evidence="3">
    <location>
        <begin position="366"/>
        <end position="389"/>
    </location>
</feature>
<feature type="region of interest" description="Disordered" evidence="3">
    <location>
        <begin position="110"/>
        <end position="129"/>
    </location>
</feature>
<evidence type="ECO:0000313" key="6">
    <source>
        <dbReference type="Proteomes" id="UP001244341"/>
    </source>
</evidence>
<evidence type="ECO:0000256" key="2">
    <source>
        <dbReference type="ARBA" id="ARBA00022801"/>
    </source>
</evidence>
<reference evidence="5 6" key="1">
    <citation type="submission" date="2023-05" db="EMBL/GenBank/DDBJ databases">
        <title>A 100% complete, gapless, phased diploid assembly of the Scenedesmus obliquus UTEX 3031 genome.</title>
        <authorList>
            <person name="Biondi T.C."/>
            <person name="Hanschen E.R."/>
            <person name="Kwon T."/>
            <person name="Eng W."/>
            <person name="Kruse C.P.S."/>
            <person name="Koehler S.I."/>
            <person name="Kunde Y."/>
            <person name="Gleasner C.D."/>
            <person name="You Mak K.T."/>
            <person name="Polle J."/>
            <person name="Hovde B.T."/>
            <person name="Starkenburg S.R."/>
        </authorList>
    </citation>
    <scope>NUCLEOTIDE SEQUENCE [LARGE SCALE GENOMIC DNA]</scope>
    <source>
        <strain evidence="5 6">DOE0152z</strain>
    </source>
</reference>
<name>A0ABY8TYB1_TETOB</name>
<dbReference type="EMBL" id="CP126211">
    <property type="protein sequence ID" value="WIA13373.1"/>
    <property type="molecule type" value="Genomic_DNA"/>
</dbReference>
<feature type="compositionally biased region" description="Low complexity" evidence="3">
    <location>
        <begin position="116"/>
        <end position="129"/>
    </location>
</feature>
<keyword evidence="1" id="KW-0833">Ubl conjugation pathway</keyword>
<sequence>MPSKITITEQAILFEGPREVWLGARRLVRGLRNEGGSYNCFLNVIIQALWHIASFRARLLALPPAAAAAAAPAAANGPSAASKGLQLVTAADCQVLQALRDVFQQLANSPGLPAEQQQQPGSSSSSSSQYLVSPQALRQALSGLSELGAAAISIEHGEMHDASEVLNEMFTAMHRVEAGRATGIADDPHLPTKVKVRPELFAARKAAGAPAAAQQQQQQQAPSQQQQQQPVTLAHILSMQNGVSSNGPAVNGGPKAASAAAAAAGSSILQKQPLSMVHRLFGLDVVQADAAAAAAAAAAKQKKAGSGAAATAAAAAAGGAKDAGSSQGLVEAMQFMKFCHLMPAQALRAAFDRNFDSSFEQVLQEAEAADHSSSSSAKGGSGSWGSVTHGKGGSGSVAAAGGASGTVTALLRRPAVFTLGMVWESPKAPLDSIRGAVQSLAPVLELSRAFGGLPAGAPYQLRSVICYFGHHYQAFVLSEELGAWLLFDDHVIQTVGDWQQVQAAMVANRLQPSLLFYEAADA</sequence>
<feature type="region of interest" description="Disordered" evidence="3">
    <location>
        <begin position="205"/>
        <end position="230"/>
    </location>
</feature>
<dbReference type="SUPFAM" id="SSF54001">
    <property type="entry name" value="Cysteine proteinases"/>
    <property type="match status" value="2"/>
</dbReference>
<dbReference type="PANTHER" id="PTHR22975">
    <property type="entry name" value="UBIQUITIN SPECIFIC PROTEINASE"/>
    <property type="match status" value="1"/>
</dbReference>
<dbReference type="Proteomes" id="UP001244341">
    <property type="component" value="Chromosome 4b"/>
</dbReference>
<gene>
    <name evidence="5" type="ORF">OEZ85_006953</name>
</gene>
<accession>A0ABY8TYB1</accession>
<dbReference type="PANTHER" id="PTHR22975:SF9">
    <property type="entry name" value="ECHINUS SPLICE FORM 3"/>
    <property type="match status" value="1"/>
</dbReference>
<keyword evidence="6" id="KW-1185">Reference proteome</keyword>
<evidence type="ECO:0000256" key="1">
    <source>
        <dbReference type="ARBA" id="ARBA00022786"/>
    </source>
</evidence>
<keyword evidence="2" id="KW-0378">Hydrolase</keyword>
<evidence type="ECO:0000259" key="4">
    <source>
        <dbReference type="Pfam" id="PF00443"/>
    </source>
</evidence>